<evidence type="ECO:0000313" key="3">
    <source>
        <dbReference type="Proteomes" id="UP000295388"/>
    </source>
</evidence>
<organism evidence="2 3">
    <name type="scientific">Kribbella caucasensis</name>
    <dbReference type="NCBI Taxonomy" id="2512215"/>
    <lineage>
        <taxon>Bacteria</taxon>
        <taxon>Bacillati</taxon>
        <taxon>Actinomycetota</taxon>
        <taxon>Actinomycetes</taxon>
        <taxon>Propionibacteriales</taxon>
        <taxon>Kribbellaceae</taxon>
        <taxon>Kribbella</taxon>
    </lineage>
</organism>
<keyword evidence="3" id="KW-1185">Reference proteome</keyword>
<dbReference type="RefSeq" id="WP_133801049.1">
    <property type="nucleotide sequence ID" value="NZ_SNWQ01000007.1"/>
</dbReference>
<comment type="caution">
    <text evidence="2">The sequence shown here is derived from an EMBL/GenBank/DDBJ whole genome shotgun (WGS) entry which is preliminary data.</text>
</comment>
<reference evidence="2 3" key="1">
    <citation type="submission" date="2019-03" db="EMBL/GenBank/DDBJ databases">
        <title>Genomic Encyclopedia of Type Strains, Phase III (KMG-III): the genomes of soil and plant-associated and newly described type strains.</title>
        <authorList>
            <person name="Whitman W."/>
        </authorList>
    </citation>
    <scope>NUCLEOTIDE SEQUENCE [LARGE SCALE GENOMIC DNA]</scope>
    <source>
        <strain evidence="2 3">VKM Ac-2527</strain>
    </source>
</reference>
<feature type="chain" id="PRO_5020606650" evidence="1">
    <location>
        <begin position="26"/>
        <end position="159"/>
    </location>
</feature>
<dbReference type="EMBL" id="SNWQ01000007">
    <property type="protein sequence ID" value="TDO48644.1"/>
    <property type="molecule type" value="Genomic_DNA"/>
</dbReference>
<evidence type="ECO:0000313" key="2">
    <source>
        <dbReference type="EMBL" id="TDO48644.1"/>
    </source>
</evidence>
<evidence type="ECO:0000256" key="1">
    <source>
        <dbReference type="SAM" id="SignalP"/>
    </source>
</evidence>
<dbReference type="OrthoDB" id="5146666at2"/>
<proteinExistence type="predicted"/>
<sequence length="159" mass="17156">MLRRLLLMVGLLIAGLLFTGAPAFGAPPVTETITQKNLVETFVDVIPDPICSEEGPLYTITTTTNLIEHTTTFDDGRVHATFTQTGTFVAVPLEDPTLPSYTGKVTIWGGFNANGATVNGTFTFNLHATGSDGSTINTHQVDHFNVRPDGTVNEFFKCH</sequence>
<dbReference type="Proteomes" id="UP000295388">
    <property type="component" value="Unassembled WGS sequence"/>
</dbReference>
<protein>
    <submittedName>
        <fullName evidence="2">Uncharacterized protein</fullName>
    </submittedName>
</protein>
<name>A0A4R6KHM9_9ACTN</name>
<feature type="signal peptide" evidence="1">
    <location>
        <begin position="1"/>
        <end position="25"/>
    </location>
</feature>
<keyword evidence="1" id="KW-0732">Signal</keyword>
<gene>
    <name evidence="2" type="ORF">EV643_107274</name>
</gene>
<accession>A0A4R6KHM9</accession>
<dbReference type="AlphaFoldDB" id="A0A4R6KHM9"/>